<keyword evidence="6 9" id="KW-0288">FMN</keyword>
<dbReference type="GO" id="GO:0004152">
    <property type="term" value="F:dihydroorotate dehydrogenase activity"/>
    <property type="evidence" value="ECO:0007669"/>
    <property type="project" value="UniProtKB-UniRule"/>
</dbReference>
<feature type="binding site" evidence="9">
    <location>
        <position position="234"/>
    </location>
    <ligand>
        <name>FMN</name>
        <dbReference type="ChEBI" id="CHEBI:58210"/>
    </ligand>
</feature>
<dbReference type="Proteomes" id="UP000289200">
    <property type="component" value="Unassembled WGS sequence"/>
</dbReference>
<evidence type="ECO:0000256" key="1">
    <source>
        <dbReference type="ARBA" id="ARBA00004496"/>
    </source>
</evidence>
<feature type="binding site" evidence="9">
    <location>
        <position position="144"/>
    </location>
    <ligand>
        <name>substrate</name>
    </ligand>
</feature>
<dbReference type="InterPro" id="IPR050074">
    <property type="entry name" value="DHO_dehydrogenase"/>
</dbReference>
<evidence type="ECO:0000313" key="12">
    <source>
        <dbReference type="EMBL" id="VCU11688.1"/>
    </source>
</evidence>
<comment type="pathway">
    <text evidence="2 9">Pyrimidine metabolism; UMP biosynthesis via de novo pathway.</text>
</comment>
<dbReference type="CDD" id="cd04740">
    <property type="entry name" value="DHOD_1B_like"/>
    <property type="match status" value="1"/>
</dbReference>
<dbReference type="PROSITE" id="PS00912">
    <property type="entry name" value="DHODEHASE_2"/>
    <property type="match status" value="1"/>
</dbReference>
<dbReference type="UniPathway" id="UPA00070"/>
<comment type="function">
    <text evidence="9">Catalyzes the conversion of dihydroorotate to orotate.</text>
</comment>
<dbReference type="Pfam" id="PF01180">
    <property type="entry name" value="DHO_dh"/>
    <property type="match status" value="1"/>
</dbReference>
<dbReference type="PANTHER" id="PTHR48109:SF1">
    <property type="entry name" value="DIHYDROOROTATE DEHYDROGENASE (FUMARATE)"/>
    <property type="match status" value="1"/>
</dbReference>
<keyword evidence="7 9" id="KW-0665">Pyrimidine biosynthesis</keyword>
<dbReference type="PROSITE" id="PS00911">
    <property type="entry name" value="DHODEHASE_1"/>
    <property type="match status" value="1"/>
</dbReference>
<sequence>MVDARTDSHVPALGGGGDAAAVDSRVRIGDLVLRNPVMPASGTFAEGLAPVVPFERLGALVTKTVTPELRGGNPTPRVCEVGQGMLNSIGIPSKGLDYFVAHTVPFYRQFSTPLVASISAPSADAFAAGVEKLAVPGVAVIEANISCPNIEEDGKAFAMDPRPTAQVVARMRRATTLPLWVKLSPNTGDIASVARAAADAGADALVVGNTILAMSIDIETFRPRLGNVMGGLSGPGLKPILVRMTYQCARAVSIPIIGCGGIATAADAIEYMLAGASAVQVGTATFVRPTAMLSVIDGLAAFCARKGIARVADLTGALHDTDMKVEAHDHDHDHMSEAVS</sequence>
<dbReference type="EC" id="1.3.-.-" evidence="9"/>
<comment type="caution">
    <text evidence="9">Lacks conserved residue(s) required for the propagation of feature annotation.</text>
</comment>
<dbReference type="HAMAP" id="MF_00224">
    <property type="entry name" value="DHO_dh_type1"/>
    <property type="match status" value="1"/>
</dbReference>
<comment type="subcellular location">
    <subcellularLocation>
        <location evidence="1 9">Cytoplasm</location>
    </subcellularLocation>
</comment>
<evidence type="ECO:0000256" key="5">
    <source>
        <dbReference type="ARBA" id="ARBA00022630"/>
    </source>
</evidence>
<dbReference type="PANTHER" id="PTHR48109">
    <property type="entry name" value="DIHYDROOROTATE DEHYDROGENASE (QUINONE), MITOCHONDRIAL-RELATED"/>
    <property type="match status" value="1"/>
</dbReference>
<keyword evidence="13" id="KW-1185">Reference proteome</keyword>
<dbReference type="GO" id="GO:0006207">
    <property type="term" value="P:'de novo' pyrimidine nucleobase biosynthetic process"/>
    <property type="evidence" value="ECO:0007669"/>
    <property type="project" value="InterPro"/>
</dbReference>
<dbReference type="GO" id="GO:0005737">
    <property type="term" value="C:cytoplasm"/>
    <property type="evidence" value="ECO:0007669"/>
    <property type="project" value="UniProtKB-SubCell"/>
</dbReference>
<evidence type="ECO:0000256" key="4">
    <source>
        <dbReference type="ARBA" id="ARBA00022490"/>
    </source>
</evidence>
<dbReference type="InterPro" id="IPR005720">
    <property type="entry name" value="Dihydroorotate_DH_cat"/>
</dbReference>
<evidence type="ECO:0000313" key="14">
    <source>
        <dbReference type="Proteomes" id="UP000438991"/>
    </source>
</evidence>
<gene>
    <name evidence="12" type="primary">pyrD_4</name>
    <name evidence="9" type="synonym">pyrD</name>
    <name evidence="11" type="ORF">GJ689_12275</name>
    <name evidence="12" type="ORF">RHODGE_RHODGE_04903</name>
</gene>
<name>A0A327KEB8_9BRAD</name>
<feature type="binding site" evidence="9">
    <location>
        <begin position="63"/>
        <end position="64"/>
    </location>
    <ligand>
        <name>FMN</name>
        <dbReference type="ChEBI" id="CHEBI:58210"/>
    </ligand>
</feature>
<dbReference type="PIRSF" id="PIRSF000164">
    <property type="entry name" value="DHO_oxidase"/>
    <property type="match status" value="1"/>
</dbReference>
<comment type="catalytic activity">
    <reaction evidence="9">
        <text>(S)-dihydroorotate + A = orotate + AH2</text>
        <dbReference type="Rhea" id="RHEA:18073"/>
        <dbReference type="ChEBI" id="CHEBI:13193"/>
        <dbReference type="ChEBI" id="CHEBI:17499"/>
        <dbReference type="ChEBI" id="CHEBI:30839"/>
        <dbReference type="ChEBI" id="CHEBI:30864"/>
    </reaction>
</comment>
<evidence type="ECO:0000259" key="10">
    <source>
        <dbReference type="Pfam" id="PF01180"/>
    </source>
</evidence>
<dbReference type="InterPro" id="IPR033888">
    <property type="entry name" value="DHOD_1B"/>
</dbReference>
<dbReference type="GO" id="GO:0044205">
    <property type="term" value="P:'de novo' UMP biosynthetic process"/>
    <property type="evidence" value="ECO:0007669"/>
    <property type="project" value="UniProtKB-UniRule"/>
</dbReference>
<feature type="binding site" evidence="9">
    <location>
        <position position="63"/>
    </location>
    <ligand>
        <name>substrate</name>
    </ligand>
</feature>
<dbReference type="NCBIfam" id="NF005574">
    <property type="entry name" value="PRK07259.1"/>
    <property type="match status" value="1"/>
</dbReference>
<dbReference type="NCBIfam" id="TIGR01037">
    <property type="entry name" value="pyrD_sub1_fam"/>
    <property type="match status" value="1"/>
</dbReference>
<dbReference type="Proteomes" id="UP000438991">
    <property type="component" value="Unassembled WGS sequence"/>
</dbReference>
<evidence type="ECO:0000256" key="7">
    <source>
        <dbReference type="ARBA" id="ARBA00022975"/>
    </source>
</evidence>
<dbReference type="OrthoDB" id="9794954at2"/>
<reference evidence="12" key="2">
    <citation type="submission" date="2018-10" db="EMBL/GenBank/DDBJ databases">
        <authorList>
            <person name="Peiro R."/>
            <person name="Begona"/>
            <person name="Cbmso G."/>
            <person name="Lopez M."/>
            <person name="Gonzalez S."/>
            <person name="Sacristan E."/>
            <person name="Castillo E."/>
        </authorList>
    </citation>
    <scope>NUCLEOTIDE SEQUENCE</scope>
    <source>
        <strain evidence="12">Rhod_genome</strain>
    </source>
</reference>
<evidence type="ECO:0000256" key="9">
    <source>
        <dbReference type="HAMAP-Rule" id="MF_00224"/>
    </source>
</evidence>
<evidence type="ECO:0000256" key="8">
    <source>
        <dbReference type="ARBA" id="ARBA00023002"/>
    </source>
</evidence>
<reference evidence="13" key="1">
    <citation type="submission" date="2018-10" db="EMBL/GenBank/DDBJ databases">
        <authorList>
            <person name="Peiro R."/>
            <person name="Begona"/>
            <person name="Cbmso G."/>
            <person name="Lopez M."/>
            <person name="Gonzalez S."/>
            <person name="Sacristan E."/>
            <person name="Castillo E."/>
        </authorList>
    </citation>
    <scope>NUCLEOTIDE SEQUENCE [LARGE SCALE GENOMIC DNA]</scope>
</reference>
<keyword evidence="5 9" id="KW-0285">Flavoprotein</keyword>
<accession>A0A327KEB8</accession>
<dbReference type="AlphaFoldDB" id="A0A327KEB8"/>
<feature type="binding site" evidence="9">
    <location>
        <begin position="87"/>
        <end position="91"/>
    </location>
    <ligand>
        <name>substrate</name>
    </ligand>
</feature>
<dbReference type="EMBL" id="WNKV01000008">
    <property type="protein sequence ID" value="MTW16979.1"/>
    <property type="molecule type" value="Genomic_DNA"/>
</dbReference>
<organism evidence="11 14">
    <name type="scientific">Rhodoplanes serenus</name>
    <dbReference type="NCBI Taxonomy" id="200615"/>
    <lineage>
        <taxon>Bacteria</taxon>
        <taxon>Pseudomonadati</taxon>
        <taxon>Pseudomonadota</taxon>
        <taxon>Alphaproteobacteria</taxon>
        <taxon>Hyphomicrobiales</taxon>
        <taxon>Nitrobacteraceae</taxon>
        <taxon>Rhodoplanes</taxon>
    </lineage>
</organism>
<feature type="active site" description="Nucleophile" evidence="9">
    <location>
        <position position="147"/>
    </location>
</feature>
<comment type="caution">
    <text evidence="11">The sequence shown here is derived from an EMBL/GenBank/DDBJ whole genome shotgun (WGS) entry which is preliminary data.</text>
</comment>
<proteinExistence type="inferred from homology"/>
<comment type="similarity">
    <text evidence="3 9">Belongs to the dihydroorotate dehydrogenase family. Type 1 subfamily.</text>
</comment>
<dbReference type="InterPro" id="IPR024920">
    <property type="entry name" value="Dihydroorotate_DH_1"/>
</dbReference>
<dbReference type="SUPFAM" id="SSF51395">
    <property type="entry name" value="FMN-linked oxidoreductases"/>
    <property type="match status" value="1"/>
</dbReference>
<feature type="binding site" evidence="9">
    <location>
        <position position="144"/>
    </location>
    <ligand>
        <name>FMN</name>
        <dbReference type="ChEBI" id="CHEBI:58210"/>
    </ligand>
</feature>
<evidence type="ECO:0000313" key="13">
    <source>
        <dbReference type="Proteomes" id="UP000289200"/>
    </source>
</evidence>
<dbReference type="RefSeq" id="WP_111383721.1">
    <property type="nucleotide sequence ID" value="NZ_NPEW01000013.1"/>
</dbReference>
<feature type="binding site" evidence="9">
    <location>
        <position position="182"/>
    </location>
    <ligand>
        <name>FMN</name>
        <dbReference type="ChEBI" id="CHEBI:58210"/>
    </ligand>
</feature>
<feature type="binding site" evidence="9">
    <location>
        <position position="41"/>
    </location>
    <ligand>
        <name>FMN</name>
        <dbReference type="ChEBI" id="CHEBI:58210"/>
    </ligand>
</feature>
<feature type="binding site" evidence="9">
    <location>
        <begin position="209"/>
        <end position="210"/>
    </location>
    <ligand>
        <name>substrate</name>
    </ligand>
</feature>
<evidence type="ECO:0000256" key="3">
    <source>
        <dbReference type="ARBA" id="ARBA00008008"/>
    </source>
</evidence>
<reference evidence="11 14" key="3">
    <citation type="submission" date="2019-11" db="EMBL/GenBank/DDBJ databases">
        <title>Whole-genome sequence of Rhodoplanes serenus DSM 18633, type strain.</title>
        <authorList>
            <person name="Kyndt J.A."/>
            <person name="Meyer T.E."/>
        </authorList>
    </citation>
    <scope>NUCLEOTIDE SEQUENCE [LARGE SCALE GENOMIC DNA]</scope>
    <source>
        <strain evidence="11 14">DSM 18633</strain>
    </source>
</reference>
<dbReference type="InterPro" id="IPR049622">
    <property type="entry name" value="Dihydroorotate_DH_I"/>
</dbReference>
<feature type="binding site" evidence="9">
    <location>
        <begin position="282"/>
        <end position="283"/>
    </location>
    <ligand>
        <name>FMN</name>
        <dbReference type="ChEBI" id="CHEBI:58210"/>
    </ligand>
</feature>
<keyword evidence="8 9" id="KW-0560">Oxidoreductase</keyword>
<dbReference type="Gene3D" id="3.20.20.70">
    <property type="entry name" value="Aldolase class I"/>
    <property type="match status" value="1"/>
</dbReference>
<dbReference type="InterPro" id="IPR013785">
    <property type="entry name" value="Aldolase_TIM"/>
</dbReference>
<evidence type="ECO:0000313" key="11">
    <source>
        <dbReference type="EMBL" id="MTW16979.1"/>
    </source>
</evidence>
<feature type="domain" description="Dihydroorotate dehydrogenase catalytic" evidence="10">
    <location>
        <begin position="27"/>
        <end position="301"/>
    </location>
</feature>
<keyword evidence="4 9" id="KW-0963">Cytoplasm</keyword>
<comment type="cofactor">
    <cofactor evidence="9">
        <name>FMN</name>
        <dbReference type="ChEBI" id="CHEBI:58210"/>
    </cofactor>
    <text evidence="9">Binds 1 FMN per subunit.</text>
</comment>
<evidence type="ECO:0000256" key="6">
    <source>
        <dbReference type="ARBA" id="ARBA00022643"/>
    </source>
</evidence>
<evidence type="ECO:0000256" key="2">
    <source>
        <dbReference type="ARBA" id="ARBA00004725"/>
    </source>
</evidence>
<dbReference type="InterPro" id="IPR001295">
    <property type="entry name" value="Dihydroorotate_DH_CS"/>
</dbReference>
<dbReference type="EMBL" id="UWOC01000209">
    <property type="protein sequence ID" value="VCU11688.1"/>
    <property type="molecule type" value="Genomic_DNA"/>
</dbReference>
<protein>
    <recommendedName>
        <fullName evidence="9">Dihydroorotate dehydrogenase</fullName>
        <shortName evidence="9">DHOD</shortName>
        <shortName evidence="9">DHODase</shortName>
        <shortName evidence="9">DHOdehase</shortName>
        <ecNumber evidence="9">1.3.-.-</ecNumber>
    </recommendedName>
</protein>
<feature type="binding site" evidence="9">
    <location>
        <begin position="260"/>
        <end position="261"/>
    </location>
    <ligand>
        <name>FMN</name>
        <dbReference type="ChEBI" id="CHEBI:58210"/>
    </ligand>
</feature>
<dbReference type="InterPro" id="IPR012135">
    <property type="entry name" value="Dihydroorotate_DH_1_2"/>
</dbReference>